<gene>
    <name evidence="2" type="ORF">TRITD_6Bv1G001960</name>
</gene>
<dbReference type="PANTHER" id="PTHR44542:SF5">
    <property type="entry name" value="OS12G0428000 PROTEIN"/>
    <property type="match status" value="1"/>
</dbReference>
<dbReference type="Pfam" id="PF00581">
    <property type="entry name" value="Rhodanese"/>
    <property type="match status" value="1"/>
</dbReference>
<dbReference type="EMBL" id="LT934122">
    <property type="protein sequence ID" value="VAI52466.1"/>
    <property type="molecule type" value="Genomic_DNA"/>
</dbReference>
<dbReference type="AlphaFoldDB" id="A0A9R0YBP7"/>
<dbReference type="Proteomes" id="UP000324705">
    <property type="component" value="Chromosome 6B"/>
</dbReference>
<dbReference type="InterPro" id="IPR036873">
    <property type="entry name" value="Rhodanese-like_dom_sf"/>
</dbReference>
<proteinExistence type="predicted"/>
<dbReference type="SMART" id="SM00450">
    <property type="entry name" value="RHOD"/>
    <property type="match status" value="1"/>
</dbReference>
<dbReference type="CDD" id="cd00158">
    <property type="entry name" value="RHOD"/>
    <property type="match status" value="1"/>
</dbReference>
<name>A0A9R0YBP7_TRITD</name>
<dbReference type="InterPro" id="IPR044684">
    <property type="entry name" value="STR17/STR18/HARC1-like"/>
</dbReference>
<dbReference type="PANTHER" id="PTHR44542">
    <property type="entry name" value="THIOSULFATE SULFURTRANSFERASE 18"/>
    <property type="match status" value="1"/>
</dbReference>
<dbReference type="Gene3D" id="3.40.250.10">
    <property type="entry name" value="Rhodanese-like domain"/>
    <property type="match status" value="1"/>
</dbReference>
<reference evidence="2 3" key="1">
    <citation type="submission" date="2017-09" db="EMBL/GenBank/DDBJ databases">
        <authorList>
            <consortium name="International Durum Wheat Genome Sequencing Consortium (IDWGSC)"/>
            <person name="Milanesi L."/>
        </authorList>
    </citation>
    <scope>NUCLEOTIDE SEQUENCE [LARGE SCALE GENOMIC DNA]</scope>
    <source>
        <strain evidence="3">cv. Svevo</strain>
    </source>
</reference>
<feature type="domain" description="Rhodanese" evidence="1">
    <location>
        <begin position="35"/>
        <end position="105"/>
    </location>
</feature>
<sequence length="148" mass="16121">MGSLGSSDVEKRLAVESVNTEVACALLATEQYGYVDVRMWEDFDRGHVAGARNVPYYLSVNPHGKERNLDFVDQVAALHSKQDRLLLGCRSGVRSRLATADLVAAVHEGEEPGGWLPLLAQERQLPAAGSTSQPSQIFLLFLRLSGIS</sequence>
<protein>
    <recommendedName>
        <fullName evidence="1">Rhodanese domain-containing protein</fullName>
    </recommendedName>
</protein>
<dbReference type="GO" id="GO:0003824">
    <property type="term" value="F:catalytic activity"/>
    <property type="evidence" value="ECO:0007669"/>
    <property type="project" value="InterPro"/>
</dbReference>
<organism evidence="2 3">
    <name type="scientific">Triticum turgidum subsp. durum</name>
    <name type="common">Durum wheat</name>
    <name type="synonym">Triticum durum</name>
    <dbReference type="NCBI Taxonomy" id="4567"/>
    <lineage>
        <taxon>Eukaryota</taxon>
        <taxon>Viridiplantae</taxon>
        <taxon>Streptophyta</taxon>
        <taxon>Embryophyta</taxon>
        <taxon>Tracheophyta</taxon>
        <taxon>Spermatophyta</taxon>
        <taxon>Magnoliopsida</taxon>
        <taxon>Liliopsida</taxon>
        <taxon>Poales</taxon>
        <taxon>Poaceae</taxon>
        <taxon>BOP clade</taxon>
        <taxon>Pooideae</taxon>
        <taxon>Triticodae</taxon>
        <taxon>Triticeae</taxon>
        <taxon>Triticinae</taxon>
        <taxon>Triticum</taxon>
    </lineage>
</organism>
<keyword evidence="3" id="KW-1185">Reference proteome</keyword>
<dbReference type="SUPFAM" id="SSF52821">
    <property type="entry name" value="Rhodanese/Cell cycle control phosphatase"/>
    <property type="match status" value="1"/>
</dbReference>
<accession>A0A9R0YBP7</accession>
<evidence type="ECO:0000313" key="2">
    <source>
        <dbReference type="EMBL" id="VAI52466.1"/>
    </source>
</evidence>
<dbReference type="InterPro" id="IPR001763">
    <property type="entry name" value="Rhodanese-like_dom"/>
</dbReference>
<dbReference type="PROSITE" id="PS50206">
    <property type="entry name" value="RHODANESE_3"/>
    <property type="match status" value="1"/>
</dbReference>
<evidence type="ECO:0000313" key="3">
    <source>
        <dbReference type="Proteomes" id="UP000324705"/>
    </source>
</evidence>
<evidence type="ECO:0000259" key="1">
    <source>
        <dbReference type="PROSITE" id="PS50206"/>
    </source>
</evidence>
<dbReference type="Gramene" id="TRITD6Bv1G001960.1">
    <property type="protein sequence ID" value="TRITD6Bv1G001960.1"/>
    <property type="gene ID" value="TRITD6Bv1G001960"/>
</dbReference>